<evidence type="ECO:0000256" key="1">
    <source>
        <dbReference type="ARBA" id="ARBA00004651"/>
    </source>
</evidence>
<keyword evidence="4 10" id="KW-1003">Cell membrane</keyword>
<dbReference type="Pfam" id="PF02687">
    <property type="entry name" value="FtsX"/>
    <property type="match status" value="1"/>
</dbReference>
<dbReference type="PANTHER" id="PTHR47755">
    <property type="entry name" value="CELL DIVISION PROTEIN FTSX"/>
    <property type="match status" value="1"/>
</dbReference>
<comment type="similarity">
    <text evidence="2 10">Belongs to the ABC-4 integral membrane protein family. FtsX subfamily.</text>
</comment>
<feature type="transmembrane region" description="Helical" evidence="11">
    <location>
        <begin position="171"/>
        <end position="201"/>
    </location>
</feature>
<evidence type="ECO:0000256" key="3">
    <source>
        <dbReference type="ARBA" id="ARBA00021907"/>
    </source>
</evidence>
<feature type="transmembrane region" description="Helical" evidence="11">
    <location>
        <begin position="21"/>
        <end position="42"/>
    </location>
</feature>
<evidence type="ECO:0000313" key="14">
    <source>
        <dbReference type="EMBL" id="MBC5658510.1"/>
    </source>
</evidence>
<evidence type="ECO:0000256" key="5">
    <source>
        <dbReference type="ARBA" id="ARBA00022618"/>
    </source>
</evidence>
<feature type="transmembrane region" description="Helical" evidence="11">
    <location>
        <begin position="222"/>
        <end position="246"/>
    </location>
</feature>
<comment type="subcellular location">
    <subcellularLocation>
        <location evidence="1">Cell membrane</location>
        <topology evidence="1">Multi-pass membrane protein</topology>
    </subcellularLocation>
</comment>
<protein>
    <recommendedName>
        <fullName evidence="3 10">Cell division protein FtsX</fullName>
    </recommendedName>
</protein>
<keyword evidence="7 11" id="KW-1133">Transmembrane helix</keyword>
<evidence type="ECO:0000256" key="11">
    <source>
        <dbReference type="SAM" id="Phobius"/>
    </source>
</evidence>
<dbReference type="InterPro" id="IPR040690">
    <property type="entry name" value="FtsX_ECD"/>
</dbReference>
<keyword evidence="8 10" id="KW-0472">Membrane</keyword>
<keyword evidence="9 10" id="KW-0131">Cell cycle</keyword>
<dbReference type="InterPro" id="IPR058204">
    <property type="entry name" value="FtsX_firmicutes-type"/>
</dbReference>
<dbReference type="EMBL" id="JACOOR010000001">
    <property type="protein sequence ID" value="MBC5658510.1"/>
    <property type="molecule type" value="Genomic_DNA"/>
</dbReference>
<sequence>MRISSIGYCIKQGLKNIWRNKMFSLASVATMSACIFLFGIFFCVVENFQYMVKEAEKSVAVTVFFDEGISQEDMDAIGEKIRGRDEVSDVVFVSAEESWEQYKEIYFKDNPQLAEGFADDNPLANQAHYEIYLKDVAEQENLVDWLGSVSGIRKINQSAQVADILTNFNMLIGYISIAVIILLLCVSVFLISNTVTIGIAVRREEIGIMKLIGATNGFVKAPFVVEGILIGLVGASVPLALLYYLYTRLIGFVGDKFNALTGLLHFLPVGQMFRILLPVGMALGVGIGFFGSFFTIRKHLKV</sequence>
<evidence type="ECO:0000256" key="6">
    <source>
        <dbReference type="ARBA" id="ARBA00022692"/>
    </source>
</evidence>
<evidence type="ECO:0000256" key="8">
    <source>
        <dbReference type="ARBA" id="ARBA00023136"/>
    </source>
</evidence>
<dbReference type="PIRSF" id="PIRSF003097">
    <property type="entry name" value="FtsX"/>
    <property type="match status" value="1"/>
</dbReference>
<dbReference type="InterPro" id="IPR004513">
    <property type="entry name" value="FtsX"/>
</dbReference>
<dbReference type="GO" id="GO:0051301">
    <property type="term" value="P:cell division"/>
    <property type="evidence" value="ECO:0007669"/>
    <property type="project" value="UniProtKB-KW"/>
</dbReference>
<dbReference type="Proteomes" id="UP000649345">
    <property type="component" value="Unassembled WGS sequence"/>
</dbReference>
<comment type="function">
    <text evidence="10">Part of the ABC transporter FtsEX involved in asymmetric cellular division facilitating the initiation of sporulation.</text>
</comment>
<keyword evidence="15" id="KW-1185">Reference proteome</keyword>
<dbReference type="InterPro" id="IPR003838">
    <property type="entry name" value="ABC3_permease_C"/>
</dbReference>
<dbReference type="PROSITE" id="PS51257">
    <property type="entry name" value="PROKAR_LIPOPROTEIN"/>
    <property type="match status" value="1"/>
</dbReference>
<evidence type="ECO:0000259" key="12">
    <source>
        <dbReference type="Pfam" id="PF02687"/>
    </source>
</evidence>
<evidence type="ECO:0000259" key="13">
    <source>
        <dbReference type="Pfam" id="PF18075"/>
    </source>
</evidence>
<keyword evidence="6 11" id="KW-0812">Transmembrane</keyword>
<evidence type="ECO:0000256" key="7">
    <source>
        <dbReference type="ARBA" id="ARBA00022989"/>
    </source>
</evidence>
<comment type="caution">
    <text evidence="14">The sequence shown here is derived from an EMBL/GenBank/DDBJ whole genome shotgun (WGS) entry which is preliminary data.</text>
</comment>
<dbReference type="AlphaFoldDB" id="A0A923RMK8"/>
<evidence type="ECO:0000256" key="9">
    <source>
        <dbReference type="ARBA" id="ARBA00023306"/>
    </source>
</evidence>
<evidence type="ECO:0000256" key="2">
    <source>
        <dbReference type="ARBA" id="ARBA00007379"/>
    </source>
</evidence>
<reference evidence="14" key="1">
    <citation type="submission" date="2020-08" db="EMBL/GenBank/DDBJ databases">
        <title>Genome public.</title>
        <authorList>
            <person name="Liu C."/>
            <person name="Sun Q."/>
        </authorList>
    </citation>
    <scope>NUCLEOTIDE SEQUENCE</scope>
    <source>
        <strain evidence="14">NSJ-68</strain>
    </source>
</reference>
<gene>
    <name evidence="14" type="ORF">H8S44_01750</name>
</gene>
<dbReference type="NCBIfam" id="NF038347">
    <property type="entry name" value="FtsX_Gpos"/>
    <property type="match status" value="1"/>
</dbReference>
<name>A0A923RMK8_9FIRM</name>
<evidence type="ECO:0000313" key="15">
    <source>
        <dbReference type="Proteomes" id="UP000649345"/>
    </source>
</evidence>
<dbReference type="Pfam" id="PF18075">
    <property type="entry name" value="FtsX_ECD"/>
    <property type="match status" value="1"/>
</dbReference>
<keyword evidence="5 10" id="KW-0132">Cell division</keyword>
<organism evidence="14 15">
    <name type="scientific">Anaerosacchariphilus hominis</name>
    <dbReference type="NCBI Taxonomy" id="2763017"/>
    <lineage>
        <taxon>Bacteria</taxon>
        <taxon>Bacillati</taxon>
        <taxon>Bacillota</taxon>
        <taxon>Clostridia</taxon>
        <taxon>Lachnospirales</taxon>
        <taxon>Lachnospiraceae</taxon>
        <taxon>Anaerosacchariphilus</taxon>
    </lineage>
</organism>
<dbReference type="PANTHER" id="PTHR47755:SF1">
    <property type="entry name" value="CELL DIVISION PROTEIN FTSX"/>
    <property type="match status" value="1"/>
</dbReference>
<dbReference type="GO" id="GO:0005886">
    <property type="term" value="C:plasma membrane"/>
    <property type="evidence" value="ECO:0007669"/>
    <property type="project" value="UniProtKB-SubCell"/>
</dbReference>
<proteinExistence type="inferred from homology"/>
<evidence type="ECO:0000256" key="10">
    <source>
        <dbReference type="PIRNR" id="PIRNR003097"/>
    </source>
</evidence>
<evidence type="ECO:0000256" key="4">
    <source>
        <dbReference type="ARBA" id="ARBA00022475"/>
    </source>
</evidence>
<dbReference type="Gene3D" id="3.30.70.3040">
    <property type="match status" value="1"/>
</dbReference>
<accession>A0A923RMK8</accession>
<feature type="domain" description="FtsX extracellular" evidence="13">
    <location>
        <begin position="59"/>
        <end position="155"/>
    </location>
</feature>
<feature type="transmembrane region" description="Helical" evidence="11">
    <location>
        <begin position="275"/>
        <end position="296"/>
    </location>
</feature>
<feature type="domain" description="ABC3 transporter permease C-terminal" evidence="12">
    <location>
        <begin position="178"/>
        <end position="300"/>
    </location>
</feature>
<dbReference type="RefSeq" id="WP_186873011.1">
    <property type="nucleotide sequence ID" value="NZ_JACOOR010000001.1"/>
</dbReference>